<dbReference type="InterPro" id="IPR053924">
    <property type="entry name" value="RecX_HTH_2nd"/>
</dbReference>
<accession>A0A075LIU9</accession>
<dbReference type="KEGG" id="tap:GZ22_03850"/>
<dbReference type="Pfam" id="PF02631">
    <property type="entry name" value="RecX_HTH2"/>
    <property type="match status" value="1"/>
</dbReference>
<dbReference type="HAMAP" id="MF_01114">
    <property type="entry name" value="RecX"/>
    <property type="match status" value="1"/>
</dbReference>
<dbReference type="Proteomes" id="UP000027980">
    <property type="component" value="Chromosome"/>
</dbReference>
<comment type="function">
    <text evidence="5">Modulates RecA activity.</text>
</comment>
<evidence type="ECO:0000256" key="3">
    <source>
        <dbReference type="ARBA" id="ARBA00018111"/>
    </source>
</evidence>
<evidence type="ECO:0000259" key="8">
    <source>
        <dbReference type="Pfam" id="PF21982"/>
    </source>
</evidence>
<feature type="domain" description="RecX first three-helical" evidence="8">
    <location>
        <begin position="66"/>
        <end position="105"/>
    </location>
</feature>
<keyword evidence="4 5" id="KW-0963">Cytoplasm</keyword>
<dbReference type="GeneID" id="34221884"/>
<evidence type="ECO:0000256" key="5">
    <source>
        <dbReference type="HAMAP-Rule" id="MF_01114"/>
    </source>
</evidence>
<evidence type="ECO:0000313" key="9">
    <source>
        <dbReference type="EMBL" id="AIF65862.1"/>
    </source>
</evidence>
<comment type="similarity">
    <text evidence="2 5">Belongs to the RecX family.</text>
</comment>
<dbReference type="Pfam" id="PF21982">
    <property type="entry name" value="RecX_HTH1"/>
    <property type="match status" value="1"/>
</dbReference>
<feature type="domain" description="RecX second three-helical" evidence="6">
    <location>
        <begin position="112"/>
        <end position="153"/>
    </location>
</feature>
<evidence type="ECO:0000256" key="4">
    <source>
        <dbReference type="ARBA" id="ARBA00022490"/>
    </source>
</evidence>
<dbReference type="InterPro" id="IPR003783">
    <property type="entry name" value="Regulatory_RecX"/>
</dbReference>
<dbReference type="HOGENOM" id="CLU_066607_4_0_9"/>
<dbReference type="PANTHER" id="PTHR33602">
    <property type="entry name" value="REGULATORY PROTEIN RECX FAMILY PROTEIN"/>
    <property type="match status" value="1"/>
</dbReference>
<protein>
    <recommendedName>
        <fullName evidence="3 5">Regulatory protein RecX</fullName>
    </recommendedName>
</protein>
<evidence type="ECO:0000259" key="6">
    <source>
        <dbReference type="Pfam" id="PF02631"/>
    </source>
</evidence>
<dbReference type="EMBL" id="CP008876">
    <property type="protein sequence ID" value="AIF65862.1"/>
    <property type="molecule type" value="Genomic_DNA"/>
</dbReference>
<proteinExistence type="inferred from homology"/>
<comment type="subcellular location">
    <subcellularLocation>
        <location evidence="1 5">Cytoplasm</location>
    </subcellularLocation>
</comment>
<evidence type="ECO:0000259" key="7">
    <source>
        <dbReference type="Pfam" id="PF21981"/>
    </source>
</evidence>
<dbReference type="NCBIfam" id="NF010733">
    <property type="entry name" value="PRK14135.1"/>
    <property type="match status" value="1"/>
</dbReference>
<organism evidence="9 10">
    <name type="scientific">Terribacillus saccharophilus</name>
    <dbReference type="NCBI Taxonomy" id="361277"/>
    <lineage>
        <taxon>Bacteria</taxon>
        <taxon>Bacillati</taxon>
        <taxon>Bacillota</taxon>
        <taxon>Bacilli</taxon>
        <taxon>Bacillales</taxon>
        <taxon>Bacillaceae</taxon>
        <taxon>Terribacillus</taxon>
    </lineage>
</organism>
<evidence type="ECO:0000256" key="2">
    <source>
        <dbReference type="ARBA" id="ARBA00009695"/>
    </source>
</evidence>
<name>A0A075LIU9_9BACI</name>
<evidence type="ECO:0000256" key="1">
    <source>
        <dbReference type="ARBA" id="ARBA00004496"/>
    </source>
</evidence>
<dbReference type="AlphaFoldDB" id="A0A075LIU9"/>
<reference evidence="9 10" key="1">
    <citation type="submission" date="2014-07" db="EMBL/GenBank/DDBJ databases">
        <title>Complete genome sequence of a moderately halophilic bacterium Terribacillus aidingensis MP602, isolated from Cryptomeria fortunei in Tianmu mountain in China.</title>
        <authorList>
            <person name="Wang Y."/>
            <person name="Lu P."/>
            <person name="Zhang L."/>
        </authorList>
    </citation>
    <scope>NUCLEOTIDE SEQUENCE [LARGE SCALE GENOMIC DNA]</scope>
    <source>
        <strain evidence="9 10">MP602</strain>
    </source>
</reference>
<dbReference type="Pfam" id="PF21981">
    <property type="entry name" value="RecX_HTH3"/>
    <property type="match status" value="1"/>
</dbReference>
<feature type="domain" description="RecX third three-helical" evidence="7">
    <location>
        <begin position="218"/>
        <end position="266"/>
    </location>
</feature>
<dbReference type="OrthoDB" id="5421057at2"/>
<dbReference type="RefSeq" id="WP_038558800.1">
    <property type="nucleotide sequence ID" value="NZ_CP008876.1"/>
</dbReference>
<gene>
    <name evidence="5" type="primary">recX</name>
    <name evidence="9" type="ORF">GZ22_03850</name>
</gene>
<dbReference type="InterPro" id="IPR036388">
    <property type="entry name" value="WH-like_DNA-bd_sf"/>
</dbReference>
<dbReference type="GO" id="GO:0005737">
    <property type="term" value="C:cytoplasm"/>
    <property type="evidence" value="ECO:0007669"/>
    <property type="project" value="UniProtKB-SubCell"/>
</dbReference>
<dbReference type="InterPro" id="IPR053926">
    <property type="entry name" value="RecX_HTH_1st"/>
</dbReference>
<evidence type="ECO:0000313" key="10">
    <source>
        <dbReference type="Proteomes" id="UP000027980"/>
    </source>
</evidence>
<dbReference type="GO" id="GO:0006282">
    <property type="term" value="P:regulation of DNA repair"/>
    <property type="evidence" value="ECO:0007669"/>
    <property type="project" value="UniProtKB-UniRule"/>
</dbReference>
<dbReference type="Gene3D" id="1.10.10.10">
    <property type="entry name" value="Winged helix-like DNA-binding domain superfamily/Winged helix DNA-binding domain"/>
    <property type="match status" value="4"/>
</dbReference>
<dbReference type="PANTHER" id="PTHR33602:SF1">
    <property type="entry name" value="REGULATORY PROTEIN RECX FAMILY PROTEIN"/>
    <property type="match status" value="1"/>
</dbReference>
<sequence length="275" mass="31092">MVKITKITTQKNNIGRYNIFLDNGKGEKFGFGLDEDVLITSGITKGQEISEEALQSIIEKDAAHKCFTLALQYLSYRMRSKKEIKTYLLKKEQNPTHVEETLTRLEEQGYTDDASFAGAFVRTKVNTTSKGPLVIRKELQEKGITGAAAEQAMTYYTFEKELEKAVKLAGSKLQTKAKKSHQEKIQLAQQQLLSKGFSSAAAKEAVSLALSDSDQDTDAELEAVRYQGDKLLRKYAQKAEGYELNQKIKMALYRKGFPMELIQKYIEEAKEKDLY</sequence>
<dbReference type="InterPro" id="IPR053925">
    <property type="entry name" value="RecX_HTH_3rd"/>
</dbReference>